<comment type="subcellular location">
    <subcellularLocation>
        <location evidence="1">Cell membrane</location>
        <topology evidence="1">Multi-pass membrane protein</topology>
    </subcellularLocation>
</comment>
<feature type="transmembrane region" description="Helical" evidence="6">
    <location>
        <begin position="145"/>
        <end position="168"/>
    </location>
</feature>
<feature type="transmembrane region" description="Helical" evidence="6">
    <location>
        <begin position="405"/>
        <end position="427"/>
    </location>
</feature>
<gene>
    <name evidence="8" type="ORF">EJO69_09325</name>
</gene>
<keyword evidence="2" id="KW-0813">Transport</keyword>
<feature type="domain" description="Major facilitator superfamily (MFS) profile" evidence="7">
    <location>
        <begin position="1"/>
        <end position="430"/>
    </location>
</feature>
<organism evidence="8 9">
    <name type="scientific">Flaviflexus salsibiostraticola</name>
    <dbReference type="NCBI Taxonomy" id="1282737"/>
    <lineage>
        <taxon>Bacteria</taxon>
        <taxon>Bacillati</taxon>
        <taxon>Actinomycetota</taxon>
        <taxon>Actinomycetes</taxon>
        <taxon>Actinomycetales</taxon>
        <taxon>Actinomycetaceae</taxon>
        <taxon>Flaviflexus</taxon>
    </lineage>
</organism>
<feature type="transmembrane region" description="Helical" evidence="6">
    <location>
        <begin position="188"/>
        <end position="208"/>
    </location>
</feature>
<dbReference type="InterPro" id="IPR050495">
    <property type="entry name" value="ATG22/LtaA_families"/>
</dbReference>
<sequence>MSTTPGSTRGRVTAWALWDWASAAFNAVVTTFVFSVYIANADLFGDSANASLGWTMTAAGIFVAIIAPVVGQWTDRSGKRRGLIASTTAITIIATAALALVRPEESYLWLGLLLLAVGNVAFDTGSVVYNAMLADISTPKTIGRISGIGWGLGYVGGIVLMLILYVGVIGPEVGWFGVTSEDGMNIRVAMILCAVWTLVFSLPLMLTASDTAPKTTERIGIIGSYRQLFASIARLWRRDRSIVWFLMASAIYRDGLAGVFAFGGVLAGEAFGFSSGEVLIFGIIANLVAGIATISFGYVDDRIGSRPVILFSLGSMVALGLAIFFLHDQGQLVFWIAGLLLCIFVGPAQSSSRTYLARIIPPGEEGEIFGLYATTGRAVSFLSPFMYSTFIILGATLLDSSKREAAYFGILGIVLVLLIGFVSFILVRPAEQKLRYDTVGSSPGNIG</sequence>
<accession>A0A3Q8WUL7</accession>
<dbReference type="AlphaFoldDB" id="A0A3Q8WUL7"/>
<dbReference type="KEGG" id="fsl:EJO69_09325"/>
<feature type="transmembrane region" description="Helical" evidence="6">
    <location>
        <begin position="51"/>
        <end position="70"/>
    </location>
</feature>
<evidence type="ECO:0000256" key="1">
    <source>
        <dbReference type="ARBA" id="ARBA00004651"/>
    </source>
</evidence>
<feature type="transmembrane region" description="Helical" evidence="6">
    <location>
        <begin position="332"/>
        <end position="348"/>
    </location>
</feature>
<feature type="transmembrane region" description="Helical" evidence="6">
    <location>
        <begin position="12"/>
        <end position="39"/>
    </location>
</feature>
<feature type="transmembrane region" description="Helical" evidence="6">
    <location>
        <begin position="308"/>
        <end position="326"/>
    </location>
</feature>
<dbReference type="InterPro" id="IPR036259">
    <property type="entry name" value="MFS_trans_sf"/>
</dbReference>
<dbReference type="PANTHER" id="PTHR23519">
    <property type="entry name" value="AUTOPHAGY-RELATED PROTEIN 22"/>
    <property type="match status" value="1"/>
</dbReference>
<proteinExistence type="predicted"/>
<dbReference type="GO" id="GO:0005886">
    <property type="term" value="C:plasma membrane"/>
    <property type="evidence" value="ECO:0007669"/>
    <property type="project" value="UniProtKB-SubCell"/>
</dbReference>
<dbReference type="Pfam" id="PF11700">
    <property type="entry name" value="ATG22"/>
    <property type="match status" value="1"/>
</dbReference>
<reference evidence="8 9" key="1">
    <citation type="submission" date="2018-12" db="EMBL/GenBank/DDBJ databases">
        <title>Complete genome sequence of Flaviflexus salsibiostraticola KCTC 33148.</title>
        <authorList>
            <person name="Bae J.-W."/>
        </authorList>
    </citation>
    <scope>NUCLEOTIDE SEQUENCE [LARGE SCALE GENOMIC DNA]</scope>
    <source>
        <strain evidence="8 9">KCTC 33148</strain>
    </source>
</reference>
<protein>
    <submittedName>
        <fullName evidence="8">MFS transporter</fullName>
    </submittedName>
</protein>
<evidence type="ECO:0000256" key="6">
    <source>
        <dbReference type="SAM" id="Phobius"/>
    </source>
</evidence>
<feature type="transmembrane region" description="Helical" evidence="6">
    <location>
        <begin position="278"/>
        <end position="299"/>
    </location>
</feature>
<evidence type="ECO:0000313" key="8">
    <source>
        <dbReference type="EMBL" id="AZN30484.1"/>
    </source>
</evidence>
<dbReference type="PANTHER" id="PTHR23519:SF1">
    <property type="entry name" value="AUTOPHAGY-RELATED PROTEIN 22"/>
    <property type="match status" value="1"/>
</dbReference>
<dbReference type="PROSITE" id="PS50850">
    <property type="entry name" value="MFS"/>
    <property type="match status" value="1"/>
</dbReference>
<evidence type="ECO:0000256" key="5">
    <source>
        <dbReference type="ARBA" id="ARBA00023136"/>
    </source>
</evidence>
<evidence type="ECO:0000313" key="9">
    <source>
        <dbReference type="Proteomes" id="UP000270021"/>
    </source>
</evidence>
<keyword evidence="9" id="KW-1185">Reference proteome</keyword>
<feature type="transmembrane region" description="Helical" evidence="6">
    <location>
        <begin position="242"/>
        <end position="266"/>
    </location>
</feature>
<evidence type="ECO:0000256" key="2">
    <source>
        <dbReference type="ARBA" id="ARBA00022448"/>
    </source>
</evidence>
<evidence type="ECO:0000259" key="7">
    <source>
        <dbReference type="PROSITE" id="PS50850"/>
    </source>
</evidence>
<dbReference type="SUPFAM" id="SSF103473">
    <property type="entry name" value="MFS general substrate transporter"/>
    <property type="match status" value="1"/>
</dbReference>
<evidence type="ECO:0000256" key="3">
    <source>
        <dbReference type="ARBA" id="ARBA00022692"/>
    </source>
</evidence>
<feature type="transmembrane region" description="Helical" evidence="6">
    <location>
        <begin position="107"/>
        <end position="133"/>
    </location>
</feature>
<dbReference type="InterPro" id="IPR020846">
    <property type="entry name" value="MFS_dom"/>
</dbReference>
<keyword evidence="3 6" id="KW-0812">Transmembrane</keyword>
<dbReference type="Gene3D" id="1.20.1250.20">
    <property type="entry name" value="MFS general substrate transporter like domains"/>
    <property type="match status" value="2"/>
</dbReference>
<keyword evidence="4 6" id="KW-1133">Transmembrane helix</keyword>
<dbReference type="OrthoDB" id="9768783at2"/>
<dbReference type="GO" id="GO:0022857">
    <property type="term" value="F:transmembrane transporter activity"/>
    <property type="evidence" value="ECO:0007669"/>
    <property type="project" value="InterPro"/>
</dbReference>
<dbReference type="RefSeq" id="WP_126041260.1">
    <property type="nucleotide sequence ID" value="NZ_CP034438.1"/>
</dbReference>
<dbReference type="EMBL" id="CP034438">
    <property type="protein sequence ID" value="AZN30484.1"/>
    <property type="molecule type" value="Genomic_DNA"/>
</dbReference>
<feature type="transmembrane region" description="Helical" evidence="6">
    <location>
        <begin position="369"/>
        <end position="393"/>
    </location>
</feature>
<keyword evidence="5 6" id="KW-0472">Membrane</keyword>
<feature type="transmembrane region" description="Helical" evidence="6">
    <location>
        <begin position="82"/>
        <end position="101"/>
    </location>
</feature>
<dbReference type="Proteomes" id="UP000270021">
    <property type="component" value="Chromosome"/>
</dbReference>
<dbReference type="InterPro" id="IPR024671">
    <property type="entry name" value="Atg22-like"/>
</dbReference>
<name>A0A3Q8WUL7_9ACTO</name>
<evidence type="ECO:0000256" key="4">
    <source>
        <dbReference type="ARBA" id="ARBA00022989"/>
    </source>
</evidence>